<feature type="domain" description="N-acetyltransferase" evidence="3">
    <location>
        <begin position="1"/>
        <end position="163"/>
    </location>
</feature>
<dbReference type="Gene3D" id="3.40.630.30">
    <property type="match status" value="1"/>
</dbReference>
<evidence type="ECO:0000256" key="2">
    <source>
        <dbReference type="ARBA" id="ARBA00023315"/>
    </source>
</evidence>
<protein>
    <submittedName>
        <fullName evidence="4">Putative acetyltransferase</fullName>
    </submittedName>
</protein>
<organism evidence="4 5">
    <name type="scientific">Haloarchaeobius iranensis</name>
    <dbReference type="NCBI Taxonomy" id="996166"/>
    <lineage>
        <taxon>Archaea</taxon>
        <taxon>Methanobacteriati</taxon>
        <taxon>Methanobacteriota</taxon>
        <taxon>Stenosarchaea group</taxon>
        <taxon>Halobacteria</taxon>
        <taxon>Halobacteriales</taxon>
        <taxon>Halorubellaceae</taxon>
        <taxon>Haloarchaeobius</taxon>
    </lineage>
</organism>
<reference evidence="4 5" key="1">
    <citation type="submission" date="2016-10" db="EMBL/GenBank/DDBJ databases">
        <authorList>
            <person name="de Groot N.N."/>
        </authorList>
    </citation>
    <scope>NUCLEOTIDE SEQUENCE [LARGE SCALE GENOMIC DNA]</scope>
    <source>
        <strain evidence="5">EB21,IBRC-M 10013,KCTC 4048</strain>
    </source>
</reference>
<dbReference type="GO" id="GO:0016747">
    <property type="term" value="F:acyltransferase activity, transferring groups other than amino-acyl groups"/>
    <property type="evidence" value="ECO:0007669"/>
    <property type="project" value="InterPro"/>
</dbReference>
<evidence type="ECO:0000259" key="3">
    <source>
        <dbReference type="PROSITE" id="PS51186"/>
    </source>
</evidence>
<keyword evidence="1 4" id="KW-0808">Transferase</keyword>
<dbReference type="InterPro" id="IPR000182">
    <property type="entry name" value="GNAT_dom"/>
</dbReference>
<dbReference type="PANTHER" id="PTHR43877">
    <property type="entry name" value="AMINOALKYLPHOSPHONATE N-ACETYLTRANSFERASE-RELATED-RELATED"/>
    <property type="match status" value="1"/>
</dbReference>
<gene>
    <name evidence="4" type="ORF">SAMN05192554_11090</name>
</gene>
<dbReference type="InterPro" id="IPR016181">
    <property type="entry name" value="Acyl_CoA_acyltransferase"/>
</dbReference>
<evidence type="ECO:0000313" key="5">
    <source>
        <dbReference type="Proteomes" id="UP000199370"/>
    </source>
</evidence>
<proteinExistence type="predicted"/>
<dbReference type="OrthoDB" id="111868at2157"/>
<evidence type="ECO:0000313" key="4">
    <source>
        <dbReference type="EMBL" id="SDM95287.1"/>
    </source>
</evidence>
<name>A0A1G9XF22_9EURY</name>
<accession>A0A1G9XF22</accession>
<dbReference type="InterPro" id="IPR050832">
    <property type="entry name" value="Bact_Acetyltransf"/>
</dbReference>
<evidence type="ECO:0000256" key="1">
    <source>
        <dbReference type="ARBA" id="ARBA00022679"/>
    </source>
</evidence>
<dbReference type="AlphaFoldDB" id="A0A1G9XF22"/>
<dbReference type="STRING" id="996166.SAMN05192554_11090"/>
<dbReference type="RefSeq" id="WP_089733667.1">
    <property type="nucleotide sequence ID" value="NZ_FNIA01000010.1"/>
</dbReference>
<dbReference type="Pfam" id="PF13508">
    <property type="entry name" value="Acetyltransf_7"/>
    <property type="match status" value="1"/>
</dbReference>
<dbReference type="PROSITE" id="PS51186">
    <property type="entry name" value="GNAT"/>
    <property type="match status" value="1"/>
</dbReference>
<dbReference type="Proteomes" id="UP000199370">
    <property type="component" value="Unassembled WGS sequence"/>
</dbReference>
<sequence>MRVRPAESGDAEAILAVHEAAIAERGPRAYDDGVVDAWHDGRSVDDYEFDGDGTFLVATTDGGSVVGFGTALPECRNHLDADVDAEVTALYVDPDRAGEGVGTALLEALHEHLRAAGAASAACWSSANAAGFYERRGYERVATHRHEFADGVTGDVVEMQTRL</sequence>
<dbReference type="EMBL" id="FNIA01000010">
    <property type="protein sequence ID" value="SDM95287.1"/>
    <property type="molecule type" value="Genomic_DNA"/>
</dbReference>
<keyword evidence="5" id="KW-1185">Reference proteome</keyword>
<dbReference type="SUPFAM" id="SSF55729">
    <property type="entry name" value="Acyl-CoA N-acyltransferases (Nat)"/>
    <property type="match status" value="1"/>
</dbReference>
<keyword evidence="2" id="KW-0012">Acyltransferase</keyword>
<dbReference type="CDD" id="cd04301">
    <property type="entry name" value="NAT_SF"/>
    <property type="match status" value="1"/>
</dbReference>